<comment type="caution">
    <text evidence="2">The sequence shown here is derived from an EMBL/GenBank/DDBJ whole genome shotgun (WGS) entry which is preliminary data.</text>
</comment>
<keyword evidence="1" id="KW-1133">Transmembrane helix</keyword>
<organism evidence="2 3">
    <name type="scientific">Bacillus mycoides</name>
    <dbReference type="NCBI Taxonomy" id="1405"/>
    <lineage>
        <taxon>Bacteria</taxon>
        <taxon>Bacillati</taxon>
        <taxon>Bacillota</taxon>
        <taxon>Bacilli</taxon>
        <taxon>Bacillales</taxon>
        <taxon>Bacillaceae</taxon>
        <taxon>Bacillus</taxon>
        <taxon>Bacillus cereus group</taxon>
    </lineage>
</organism>
<keyword evidence="1" id="KW-0812">Transmembrane</keyword>
<evidence type="ECO:0000313" key="2">
    <source>
        <dbReference type="EMBL" id="EJR28776.1"/>
    </source>
</evidence>
<keyword evidence="1" id="KW-0472">Membrane</keyword>
<feature type="transmembrane region" description="Helical" evidence="1">
    <location>
        <begin position="47"/>
        <end position="72"/>
    </location>
</feature>
<sequence>MLTEKMTKTRFTINVNFCDVINFILIMFGLGMYVACISKIVGVYEFNFLLCVICFIFVSLYFVNMYFLLYIFTRDKK</sequence>
<accession>A0ABC9QUJ7</accession>
<evidence type="ECO:0000256" key="1">
    <source>
        <dbReference type="SAM" id="Phobius"/>
    </source>
</evidence>
<dbReference type="AlphaFoldDB" id="A0ABC9QUJ7"/>
<proteinExistence type="predicted"/>
<gene>
    <name evidence="2" type="ORF">III_06051</name>
</gene>
<protein>
    <recommendedName>
        <fullName evidence="4">Group-specific protein</fullName>
    </recommendedName>
</protein>
<evidence type="ECO:0000313" key="3">
    <source>
        <dbReference type="Proteomes" id="UP000006976"/>
    </source>
</evidence>
<dbReference type="EMBL" id="AHEV01000059">
    <property type="protein sequence ID" value="EJR28776.1"/>
    <property type="molecule type" value="Genomic_DNA"/>
</dbReference>
<feature type="transmembrane region" description="Helical" evidence="1">
    <location>
        <begin position="20"/>
        <end position="41"/>
    </location>
</feature>
<name>A0ABC9QUJ7_BACMY</name>
<dbReference type="Proteomes" id="UP000006976">
    <property type="component" value="Unassembled WGS sequence"/>
</dbReference>
<evidence type="ECO:0008006" key="4">
    <source>
        <dbReference type="Google" id="ProtNLM"/>
    </source>
</evidence>
<reference evidence="2 3" key="1">
    <citation type="submission" date="2012-04" db="EMBL/GenBank/DDBJ databases">
        <title>The Genome Sequence of Bacillus cereus VD078.</title>
        <authorList>
            <consortium name="The Broad Institute Genome Sequencing Platform"/>
            <consortium name="The Broad Institute Genome Sequencing Center for Infectious Disease"/>
            <person name="Feldgarden M."/>
            <person name="Van der Auwera G.A."/>
            <person name="Mahillon J."/>
            <person name="Duprez V."/>
            <person name="Timmery S."/>
            <person name="Mattelet C."/>
            <person name="Dierick K."/>
            <person name="Sun M."/>
            <person name="Yu Z."/>
            <person name="Zhu L."/>
            <person name="Hu X."/>
            <person name="Shank E.B."/>
            <person name="Swiecicka I."/>
            <person name="Hansen B.M."/>
            <person name="Andrup L."/>
            <person name="Young S.K."/>
            <person name="Zeng Q."/>
            <person name="Gargeya S."/>
            <person name="Fitzgerald M."/>
            <person name="Haas B."/>
            <person name="Abouelleil A."/>
            <person name="Alvarado L."/>
            <person name="Arachchi H.M."/>
            <person name="Berlin A."/>
            <person name="Chapman S.B."/>
            <person name="Goldberg J."/>
            <person name="Griggs A."/>
            <person name="Gujja S."/>
            <person name="Hansen M."/>
            <person name="Howarth C."/>
            <person name="Imamovic A."/>
            <person name="Larimer J."/>
            <person name="McCowen C."/>
            <person name="Montmayeur A."/>
            <person name="Murphy C."/>
            <person name="Neiman D."/>
            <person name="Pearson M."/>
            <person name="Priest M."/>
            <person name="Roberts A."/>
            <person name="Saif S."/>
            <person name="Shea T."/>
            <person name="Sisk P."/>
            <person name="Sykes S."/>
            <person name="Wortman J."/>
            <person name="Nusbaum C."/>
            <person name="Birren B."/>
        </authorList>
    </citation>
    <scope>NUCLEOTIDE SEQUENCE [LARGE SCALE GENOMIC DNA]</scope>
    <source>
        <strain evidence="2 3">VD078</strain>
    </source>
</reference>